<accession>A0A382FFM5</accession>
<evidence type="ECO:0000313" key="1">
    <source>
        <dbReference type="EMBL" id="SVB61906.1"/>
    </source>
</evidence>
<dbReference type="Gene3D" id="3.40.50.300">
    <property type="entry name" value="P-loop containing nucleotide triphosphate hydrolases"/>
    <property type="match status" value="1"/>
</dbReference>
<reference evidence="1" key="1">
    <citation type="submission" date="2018-05" db="EMBL/GenBank/DDBJ databases">
        <authorList>
            <person name="Lanie J.A."/>
            <person name="Ng W.-L."/>
            <person name="Kazmierczak K.M."/>
            <person name="Andrzejewski T.M."/>
            <person name="Davidsen T.M."/>
            <person name="Wayne K.J."/>
            <person name="Tettelin H."/>
            <person name="Glass J.I."/>
            <person name="Rusch D."/>
            <person name="Podicherti R."/>
            <person name="Tsui H.-C.T."/>
            <person name="Winkler M.E."/>
        </authorList>
    </citation>
    <scope>NUCLEOTIDE SEQUENCE</scope>
</reference>
<dbReference type="EMBL" id="UINC01049754">
    <property type="protein sequence ID" value="SVB61906.1"/>
    <property type="molecule type" value="Genomic_DNA"/>
</dbReference>
<dbReference type="InterPro" id="IPR027417">
    <property type="entry name" value="P-loop_NTPase"/>
</dbReference>
<sequence>MAILNLALRLATIEEGVGTTGTLPIILDDALRHLDQDRELAGISVLKEISMDHQILYFTCRKDFANLAKQAGATVINI</sequence>
<dbReference type="PANTHER" id="PTHR41259:SF1">
    <property type="entry name" value="DOUBLE-STRAND BREAK REPAIR RAD50 ATPASE, PUTATIVE-RELATED"/>
    <property type="match status" value="1"/>
</dbReference>
<name>A0A382FFM5_9ZZZZ</name>
<protein>
    <submittedName>
        <fullName evidence="1">Uncharacterized protein</fullName>
    </submittedName>
</protein>
<dbReference type="AlphaFoldDB" id="A0A382FFM5"/>
<gene>
    <name evidence="1" type="ORF">METZ01_LOCUS214760</name>
</gene>
<organism evidence="1">
    <name type="scientific">marine metagenome</name>
    <dbReference type="NCBI Taxonomy" id="408172"/>
    <lineage>
        <taxon>unclassified sequences</taxon>
        <taxon>metagenomes</taxon>
        <taxon>ecological metagenomes</taxon>
    </lineage>
</organism>
<dbReference type="PANTHER" id="PTHR41259">
    <property type="entry name" value="DOUBLE-STRAND BREAK REPAIR RAD50 ATPASE, PUTATIVE-RELATED"/>
    <property type="match status" value="1"/>
</dbReference>
<proteinExistence type="predicted"/>